<dbReference type="InterPro" id="IPR025484">
    <property type="entry name" value="DUF4376"/>
</dbReference>
<dbReference type="KEGG" id="yen:YE3042"/>
<feature type="domain" description="DUF4376" evidence="1">
    <location>
        <begin position="70"/>
        <end position="176"/>
    </location>
</feature>
<dbReference type="AlphaFoldDB" id="A1JNW8"/>
<reference evidence="2 3" key="1">
    <citation type="journal article" date="2006" name="PLoS Genet.">
        <title>The complete genome sequence and comparative genome analysis of the high pathogenicity Yersinia enterocolitica strain 8081.</title>
        <authorList>
            <person name="Thomson N.R."/>
            <person name="Howard S."/>
            <person name="Wren B.W."/>
            <person name="Holden M.T.G."/>
            <person name="Crossman L."/>
            <person name="Challis G.L."/>
            <person name="Churcher C."/>
            <person name="Mungall K."/>
            <person name="Brooks K."/>
            <person name="Chillingworth T."/>
            <person name="Feltwell T."/>
            <person name="Abdellah Z."/>
            <person name="Hauser H."/>
            <person name="Jagels K."/>
            <person name="Maddison M."/>
            <person name="Moule S."/>
            <person name="Sanders M."/>
            <person name="Whitehead S."/>
            <person name="Quail M.A."/>
            <person name="Dougan G."/>
            <person name="Parkhill J."/>
            <person name="Prentice M.B."/>
        </authorList>
    </citation>
    <scope>NUCLEOTIDE SEQUENCE [LARGE SCALE GENOMIC DNA]</scope>
    <source>
        <strain evidence="3">NCTC 13174 / 8081</strain>
    </source>
</reference>
<dbReference type="RefSeq" id="WP_005167816.1">
    <property type="nucleotide sequence ID" value="NC_008800.1"/>
</dbReference>
<dbReference type="PATRIC" id="fig|393305.7.peg.3237"/>
<dbReference type="Pfam" id="PF14301">
    <property type="entry name" value="DUF4376"/>
    <property type="match status" value="1"/>
</dbReference>
<name>A1JNW8_YERE8</name>
<evidence type="ECO:0000313" key="3">
    <source>
        <dbReference type="Proteomes" id="UP000000642"/>
    </source>
</evidence>
<dbReference type="HOGENOM" id="CLU_110174_0_0_6"/>
<dbReference type="OrthoDB" id="6591187at2"/>
<evidence type="ECO:0000259" key="1">
    <source>
        <dbReference type="Pfam" id="PF14301"/>
    </source>
</evidence>
<accession>A1JNW8</accession>
<protein>
    <recommendedName>
        <fullName evidence="1">DUF4376 domain-containing protein</fullName>
    </recommendedName>
</protein>
<sequence length="189" mass="21526">MNIKEIKNARYLESGAIDCEVLFEEMEEYLPYTATEIDTAETGQIIWQALIQGEYGEIAPFEVSPAMLQAAKEQKWQEINMWRLEQEAQSITFEYAGRTWSADQQSMARLSPVAAIANTNSRDVMSWGDVNNKSVPLSMEQLKGLSEAMALALMEHSDRIYQRQREMKDEVAGLTDLKAVRDFICIQCT</sequence>
<evidence type="ECO:0000313" key="2">
    <source>
        <dbReference type="EMBL" id="CAL13079.1"/>
    </source>
</evidence>
<proteinExistence type="predicted"/>
<gene>
    <name evidence="2" type="ordered locus">YE3042</name>
</gene>
<dbReference type="eggNOG" id="COG2801">
    <property type="taxonomic scope" value="Bacteria"/>
</dbReference>
<dbReference type="Proteomes" id="UP000000642">
    <property type="component" value="Chromosome"/>
</dbReference>
<dbReference type="EMBL" id="AM286415">
    <property type="protein sequence ID" value="CAL13079.1"/>
    <property type="molecule type" value="Genomic_DNA"/>
</dbReference>
<organism evidence="2 3">
    <name type="scientific">Yersinia enterocolitica serotype O:8 / biotype 1B (strain NCTC 13174 / 8081)</name>
    <dbReference type="NCBI Taxonomy" id="393305"/>
    <lineage>
        <taxon>Bacteria</taxon>
        <taxon>Pseudomonadati</taxon>
        <taxon>Pseudomonadota</taxon>
        <taxon>Gammaproteobacteria</taxon>
        <taxon>Enterobacterales</taxon>
        <taxon>Yersiniaceae</taxon>
        <taxon>Yersinia</taxon>
    </lineage>
</organism>